<dbReference type="HOGENOM" id="CLU_137371_0_0_4"/>
<dbReference type="InterPro" id="IPR051610">
    <property type="entry name" value="GPI/OXD"/>
</dbReference>
<evidence type="ECO:0000256" key="1">
    <source>
        <dbReference type="ARBA" id="ARBA00022723"/>
    </source>
</evidence>
<feature type="domain" description="Cupin type-2" evidence="2">
    <location>
        <begin position="57"/>
        <end position="127"/>
    </location>
</feature>
<dbReference type="STRING" id="1030841.HMPREF9370_0087"/>
<name>G4CLX8_9NEIS</name>
<keyword evidence="3" id="KW-0413">Isomerase</keyword>
<organism evidence="3 4">
    <name type="scientific">Neisseria wadsworthii 9715</name>
    <dbReference type="NCBI Taxonomy" id="1030841"/>
    <lineage>
        <taxon>Bacteria</taxon>
        <taxon>Pseudomonadati</taxon>
        <taxon>Pseudomonadota</taxon>
        <taxon>Betaproteobacteria</taxon>
        <taxon>Neisseriales</taxon>
        <taxon>Neisseriaceae</taxon>
        <taxon>Neisseria</taxon>
    </lineage>
</organism>
<comment type="caution">
    <text evidence="3">The sequence shown here is derived from an EMBL/GenBank/DDBJ whole genome shotgun (WGS) entry which is preliminary data.</text>
</comment>
<dbReference type="PATRIC" id="fig|1030841.3.peg.92"/>
<keyword evidence="3" id="KW-0548">Nucleotidyltransferase</keyword>
<proteinExistence type="predicted"/>
<dbReference type="GO" id="GO:0016779">
    <property type="term" value="F:nucleotidyltransferase activity"/>
    <property type="evidence" value="ECO:0007669"/>
    <property type="project" value="UniProtKB-KW"/>
</dbReference>
<dbReference type="SUPFAM" id="SSF51182">
    <property type="entry name" value="RmlC-like cupins"/>
    <property type="match status" value="1"/>
</dbReference>
<dbReference type="Proteomes" id="UP000005336">
    <property type="component" value="Unassembled WGS sequence"/>
</dbReference>
<accession>G4CLX8</accession>
<dbReference type="InterPro" id="IPR014710">
    <property type="entry name" value="RmlC-like_jellyroll"/>
</dbReference>
<dbReference type="GO" id="GO:0016853">
    <property type="term" value="F:isomerase activity"/>
    <property type="evidence" value="ECO:0007669"/>
    <property type="project" value="UniProtKB-KW"/>
</dbReference>
<keyword evidence="1" id="KW-0479">Metal-binding</keyword>
<dbReference type="GO" id="GO:0046872">
    <property type="term" value="F:metal ion binding"/>
    <property type="evidence" value="ECO:0007669"/>
    <property type="project" value="UniProtKB-KW"/>
</dbReference>
<evidence type="ECO:0000313" key="4">
    <source>
        <dbReference type="Proteomes" id="UP000005336"/>
    </source>
</evidence>
<dbReference type="Gene3D" id="2.60.120.10">
    <property type="entry name" value="Jelly Rolls"/>
    <property type="match status" value="1"/>
</dbReference>
<evidence type="ECO:0000313" key="3">
    <source>
        <dbReference type="EMBL" id="EGZ51336.1"/>
    </source>
</evidence>
<reference evidence="3 4" key="1">
    <citation type="submission" date="2011-06" db="EMBL/GenBank/DDBJ databases">
        <authorList>
            <person name="Muzny D."/>
            <person name="Qin X."/>
            <person name="Deng J."/>
            <person name="Jiang H."/>
            <person name="Liu Y."/>
            <person name="Qu J."/>
            <person name="Song X.-Z."/>
            <person name="Zhang L."/>
            <person name="Thornton R."/>
            <person name="Coyle M."/>
            <person name="Francisco L."/>
            <person name="Jackson L."/>
            <person name="Javaid M."/>
            <person name="Korchina V."/>
            <person name="Kovar C."/>
            <person name="Mata R."/>
            <person name="Mathew T."/>
            <person name="Ngo R."/>
            <person name="Nguyen L."/>
            <person name="Nguyen N."/>
            <person name="Okwuonu G."/>
            <person name="Ongeri F."/>
            <person name="Pham C."/>
            <person name="Simmons D."/>
            <person name="Wilczek-Boney K."/>
            <person name="Hale W."/>
            <person name="Jakkamsetti A."/>
            <person name="Pham P."/>
            <person name="Ruth R."/>
            <person name="San Lucas F."/>
            <person name="Warren J."/>
            <person name="Zhang J."/>
            <person name="Zhao Z."/>
            <person name="Zhou C."/>
            <person name="Zhu D."/>
            <person name="Lee S."/>
            <person name="Bess C."/>
            <person name="Blankenburg K."/>
            <person name="Forbes L."/>
            <person name="Fu Q."/>
            <person name="Gubbala S."/>
            <person name="Hirani K."/>
            <person name="Jayaseelan J.C."/>
            <person name="Lara F."/>
            <person name="Munidasa M."/>
            <person name="Palculict T."/>
            <person name="Patil S."/>
            <person name="Pu L.-L."/>
            <person name="Saada N."/>
            <person name="Tang L."/>
            <person name="Weissenberger G."/>
            <person name="Zhu Y."/>
            <person name="Hemphill L."/>
            <person name="Shang Y."/>
            <person name="Youmans B."/>
            <person name="Ayvaz T."/>
            <person name="Ross M."/>
            <person name="Santibanez J."/>
            <person name="Aqrawi P."/>
            <person name="Gross S."/>
            <person name="Joshi V."/>
            <person name="Fowler G."/>
            <person name="Nazareth L."/>
            <person name="Reid J."/>
            <person name="Worley K."/>
            <person name="Petrosino J."/>
            <person name="Highlander S."/>
            <person name="Gibbs R."/>
        </authorList>
    </citation>
    <scope>NUCLEOTIDE SEQUENCE [LARGE SCALE GENOMIC DNA]</scope>
    <source>
        <strain evidence="3 4">9715</strain>
    </source>
</reference>
<sequence>MTYIFRRPKSLGRLKKSVGGRVVNIPDIIRFADYLTDRPAESVRTVLHEGRQMNMVLWQIPPGGKLPAHRHPQGQDIWVVLQGHAELLDDANSRRIISAGESIVIDSGLIHGVQNTGTQDCVLVSVVYAGAGFEAV</sequence>
<keyword evidence="3" id="KW-0808">Transferase</keyword>
<dbReference type="InterPro" id="IPR011051">
    <property type="entry name" value="RmlC_Cupin_sf"/>
</dbReference>
<dbReference type="InterPro" id="IPR013096">
    <property type="entry name" value="Cupin_2"/>
</dbReference>
<dbReference type="PANTHER" id="PTHR35848:SF6">
    <property type="entry name" value="CUPIN TYPE-2 DOMAIN-CONTAINING PROTEIN"/>
    <property type="match status" value="1"/>
</dbReference>
<dbReference type="Pfam" id="PF07883">
    <property type="entry name" value="Cupin_2"/>
    <property type="match status" value="1"/>
</dbReference>
<dbReference type="PANTHER" id="PTHR35848">
    <property type="entry name" value="OXALATE-BINDING PROTEIN"/>
    <property type="match status" value="1"/>
</dbReference>
<protein>
    <submittedName>
        <fullName evidence="3">Mannose-1-phosphate guanylyltransferase/mannose-6-phosphate isomerase</fullName>
    </submittedName>
</protein>
<keyword evidence="4" id="KW-1185">Reference proteome</keyword>
<gene>
    <name evidence="3" type="ORF">HMPREF9370_0087</name>
</gene>
<evidence type="ECO:0000259" key="2">
    <source>
        <dbReference type="Pfam" id="PF07883"/>
    </source>
</evidence>
<dbReference type="EMBL" id="AGAZ01000002">
    <property type="protein sequence ID" value="EGZ51336.1"/>
    <property type="molecule type" value="Genomic_DNA"/>
</dbReference>
<dbReference type="AlphaFoldDB" id="G4CLX8"/>